<gene>
    <name evidence="2" type="ORF">GCM10008935_03910</name>
</gene>
<proteinExistence type="predicted"/>
<dbReference type="InterPro" id="IPR025870">
    <property type="entry name" value="Glyoxalase-like_dom"/>
</dbReference>
<protein>
    <recommendedName>
        <fullName evidence="1">Glyoxalase-like domain-containing protein</fullName>
    </recommendedName>
</protein>
<dbReference type="Pfam" id="PF13468">
    <property type="entry name" value="Glyoxalase_3"/>
    <property type="match status" value="1"/>
</dbReference>
<dbReference type="EMBL" id="BAAACZ010000003">
    <property type="protein sequence ID" value="GAA0452478.1"/>
    <property type="molecule type" value="Genomic_DNA"/>
</dbReference>
<dbReference type="Gene3D" id="3.10.180.10">
    <property type="entry name" value="2,3-Dihydroxybiphenyl 1,2-Dioxygenase, domain 1"/>
    <property type="match status" value="1"/>
</dbReference>
<sequence length="221" mass="25440">MVAFDHLVIHSYNPKKHQEMFSTFHHLTGLPGGKHEQWGTYNYLAFMENNSYIEWLGIEHEEQASQSDNPLIQQTYKANKNHIEGPIQFALRVNYLDDYINSFNQKGIEYAGPFPGSRQKLDGTRLDWRMLFPKPSSEGSPIPFLIEWSGEGNLPKDKSLINETPFTSIEIGVDHVEEYAQLLEELIQLKRVDQNSFQLENGQLIIGAHKGLIAHFNHITF</sequence>
<feature type="domain" description="Glyoxalase-like" evidence="1">
    <location>
        <begin position="4"/>
        <end position="186"/>
    </location>
</feature>
<name>A0ABN0ZM85_9BACI</name>
<accession>A0ABN0ZM85</accession>
<evidence type="ECO:0000313" key="2">
    <source>
        <dbReference type="EMBL" id="GAA0452478.1"/>
    </source>
</evidence>
<reference evidence="2 3" key="1">
    <citation type="journal article" date="2019" name="Int. J. Syst. Evol. Microbiol.">
        <title>The Global Catalogue of Microorganisms (GCM) 10K type strain sequencing project: providing services to taxonomists for standard genome sequencing and annotation.</title>
        <authorList>
            <consortium name="The Broad Institute Genomics Platform"/>
            <consortium name="The Broad Institute Genome Sequencing Center for Infectious Disease"/>
            <person name="Wu L."/>
            <person name="Ma J."/>
        </authorList>
    </citation>
    <scope>NUCLEOTIDE SEQUENCE [LARGE SCALE GENOMIC DNA]</scope>
    <source>
        <strain evidence="2 3">JCM 14193</strain>
    </source>
</reference>
<evidence type="ECO:0000313" key="3">
    <source>
        <dbReference type="Proteomes" id="UP001500740"/>
    </source>
</evidence>
<dbReference type="PANTHER" id="PTHR40265:SF1">
    <property type="entry name" value="GLYOXALASE-LIKE DOMAIN-CONTAINING PROTEIN"/>
    <property type="match status" value="1"/>
</dbReference>
<dbReference type="Proteomes" id="UP001500740">
    <property type="component" value="Unassembled WGS sequence"/>
</dbReference>
<keyword evidence="3" id="KW-1185">Reference proteome</keyword>
<comment type="caution">
    <text evidence="2">The sequence shown here is derived from an EMBL/GenBank/DDBJ whole genome shotgun (WGS) entry which is preliminary data.</text>
</comment>
<dbReference type="RefSeq" id="WP_343781424.1">
    <property type="nucleotide sequence ID" value="NZ_BAAACZ010000003.1"/>
</dbReference>
<evidence type="ECO:0000259" key="1">
    <source>
        <dbReference type="Pfam" id="PF13468"/>
    </source>
</evidence>
<dbReference type="PANTHER" id="PTHR40265">
    <property type="entry name" value="BLL2707 PROTEIN"/>
    <property type="match status" value="1"/>
</dbReference>
<dbReference type="InterPro" id="IPR029068">
    <property type="entry name" value="Glyas_Bleomycin-R_OHBP_Dase"/>
</dbReference>
<organism evidence="2 3">
    <name type="scientific">Alkalibacillus silvisoli</name>
    <dbReference type="NCBI Taxonomy" id="392823"/>
    <lineage>
        <taxon>Bacteria</taxon>
        <taxon>Bacillati</taxon>
        <taxon>Bacillota</taxon>
        <taxon>Bacilli</taxon>
        <taxon>Bacillales</taxon>
        <taxon>Bacillaceae</taxon>
        <taxon>Alkalibacillus</taxon>
    </lineage>
</organism>